<gene>
    <name evidence="2" type="ORF">BJ878DRAFT_488542</name>
</gene>
<feature type="region of interest" description="Disordered" evidence="1">
    <location>
        <begin position="48"/>
        <end position="70"/>
    </location>
</feature>
<comment type="caution">
    <text evidence="2">The sequence shown here is derived from an EMBL/GenBank/DDBJ whole genome shotgun (WGS) entry which is preliminary data.</text>
</comment>
<dbReference type="AlphaFoldDB" id="A0A9P7ZBD8"/>
<evidence type="ECO:0000313" key="2">
    <source>
        <dbReference type="EMBL" id="KAG9248390.1"/>
    </source>
</evidence>
<proteinExistence type="predicted"/>
<keyword evidence="3" id="KW-1185">Reference proteome</keyword>
<protein>
    <submittedName>
        <fullName evidence="2">Uncharacterized protein</fullName>
    </submittedName>
</protein>
<sequence>MSSQSAYAKNTKVSEEANELMEGSTPDSPPFEDTVPINSQSAFASVSFSHGGGANGKAGTPDFGAPGSSYNNKKANEEFLRAMSSLVDRDTDAHKKFGDVLMRKQ</sequence>
<dbReference type="OrthoDB" id="5377039at2759"/>
<dbReference type="Proteomes" id="UP000887226">
    <property type="component" value="Unassembled WGS sequence"/>
</dbReference>
<organism evidence="2 3">
    <name type="scientific">Calycina marina</name>
    <dbReference type="NCBI Taxonomy" id="1763456"/>
    <lineage>
        <taxon>Eukaryota</taxon>
        <taxon>Fungi</taxon>
        <taxon>Dikarya</taxon>
        <taxon>Ascomycota</taxon>
        <taxon>Pezizomycotina</taxon>
        <taxon>Leotiomycetes</taxon>
        <taxon>Helotiales</taxon>
        <taxon>Pezizellaceae</taxon>
        <taxon>Calycina</taxon>
    </lineage>
</organism>
<dbReference type="EMBL" id="MU253750">
    <property type="protein sequence ID" value="KAG9248390.1"/>
    <property type="molecule type" value="Genomic_DNA"/>
</dbReference>
<name>A0A9P7ZBD8_9HELO</name>
<feature type="region of interest" description="Disordered" evidence="1">
    <location>
        <begin position="1"/>
        <end position="36"/>
    </location>
</feature>
<accession>A0A9P7ZBD8</accession>
<reference evidence="2" key="1">
    <citation type="journal article" date="2021" name="IMA Fungus">
        <title>Genomic characterization of three marine fungi, including Emericellopsis atlantica sp. nov. with signatures of a generalist lifestyle and marine biomass degradation.</title>
        <authorList>
            <person name="Hagestad O.C."/>
            <person name="Hou L."/>
            <person name="Andersen J.H."/>
            <person name="Hansen E.H."/>
            <person name="Altermark B."/>
            <person name="Li C."/>
            <person name="Kuhnert E."/>
            <person name="Cox R.J."/>
            <person name="Crous P.W."/>
            <person name="Spatafora J.W."/>
            <person name="Lail K."/>
            <person name="Amirebrahimi M."/>
            <person name="Lipzen A."/>
            <person name="Pangilinan J."/>
            <person name="Andreopoulos W."/>
            <person name="Hayes R.D."/>
            <person name="Ng V."/>
            <person name="Grigoriev I.V."/>
            <person name="Jackson S.A."/>
            <person name="Sutton T.D.S."/>
            <person name="Dobson A.D.W."/>
            <person name="Rama T."/>
        </authorList>
    </citation>
    <scope>NUCLEOTIDE SEQUENCE</scope>
    <source>
        <strain evidence="2">TRa3180A</strain>
    </source>
</reference>
<evidence type="ECO:0000256" key="1">
    <source>
        <dbReference type="SAM" id="MobiDB-lite"/>
    </source>
</evidence>
<evidence type="ECO:0000313" key="3">
    <source>
        <dbReference type="Proteomes" id="UP000887226"/>
    </source>
</evidence>